<protein>
    <submittedName>
        <fullName evidence="4">Enoyl-CoA hydratase/carnithine racemase</fullName>
    </submittedName>
</protein>
<gene>
    <name evidence="4" type="ORF">SAMN04515672_1247</name>
</gene>
<evidence type="ECO:0000256" key="1">
    <source>
        <dbReference type="ARBA" id="ARBA00005254"/>
    </source>
</evidence>
<dbReference type="SUPFAM" id="SSF52096">
    <property type="entry name" value="ClpP/crotonase"/>
    <property type="match status" value="1"/>
</dbReference>
<dbReference type="InterPro" id="IPR014748">
    <property type="entry name" value="Enoyl-CoA_hydra_C"/>
</dbReference>
<keyword evidence="2" id="KW-0456">Lyase</keyword>
<comment type="similarity">
    <text evidence="1 3">Belongs to the enoyl-CoA hydratase/isomerase family.</text>
</comment>
<dbReference type="Gene3D" id="1.10.12.10">
    <property type="entry name" value="Lyase 2-enoyl-coa Hydratase, Chain A, domain 2"/>
    <property type="match status" value="1"/>
</dbReference>
<dbReference type="OrthoDB" id="27846at2157"/>
<accession>A0A1G8VA84</accession>
<dbReference type="Pfam" id="PF00378">
    <property type="entry name" value="ECH_1"/>
    <property type="match status" value="1"/>
</dbReference>
<organism evidence="4 5">
    <name type="scientific">Natronorubrum texcoconense</name>
    <dbReference type="NCBI Taxonomy" id="1095776"/>
    <lineage>
        <taxon>Archaea</taxon>
        <taxon>Methanobacteriati</taxon>
        <taxon>Methanobacteriota</taxon>
        <taxon>Stenosarchaea group</taxon>
        <taxon>Halobacteria</taxon>
        <taxon>Halobacteriales</taxon>
        <taxon>Natrialbaceae</taxon>
        <taxon>Natronorubrum</taxon>
    </lineage>
</organism>
<evidence type="ECO:0000256" key="3">
    <source>
        <dbReference type="RuleBase" id="RU003707"/>
    </source>
</evidence>
<name>A0A1G8VA84_9EURY</name>
<dbReference type="EMBL" id="FNFE01000001">
    <property type="protein sequence ID" value="SDJ63026.1"/>
    <property type="molecule type" value="Genomic_DNA"/>
</dbReference>
<dbReference type="Gene3D" id="3.90.226.10">
    <property type="entry name" value="2-enoyl-CoA Hydratase, Chain A, domain 1"/>
    <property type="match status" value="1"/>
</dbReference>
<dbReference type="GO" id="GO:0006635">
    <property type="term" value="P:fatty acid beta-oxidation"/>
    <property type="evidence" value="ECO:0007669"/>
    <property type="project" value="TreeGrafter"/>
</dbReference>
<dbReference type="GO" id="GO:0016829">
    <property type="term" value="F:lyase activity"/>
    <property type="evidence" value="ECO:0007669"/>
    <property type="project" value="UniProtKB-KW"/>
</dbReference>
<dbReference type="STRING" id="1095776.SAMN04515672_1247"/>
<keyword evidence="5" id="KW-1185">Reference proteome</keyword>
<evidence type="ECO:0000313" key="5">
    <source>
        <dbReference type="Proteomes" id="UP000198882"/>
    </source>
</evidence>
<dbReference type="CDD" id="cd06558">
    <property type="entry name" value="crotonase-like"/>
    <property type="match status" value="1"/>
</dbReference>
<dbReference type="InterPro" id="IPR001753">
    <property type="entry name" value="Enoyl-CoA_hydra/iso"/>
</dbReference>
<dbReference type="InterPro" id="IPR029045">
    <property type="entry name" value="ClpP/crotonase-like_dom_sf"/>
</dbReference>
<dbReference type="PANTHER" id="PTHR11941:SF54">
    <property type="entry name" value="ENOYL-COA HYDRATASE, MITOCHONDRIAL"/>
    <property type="match status" value="1"/>
</dbReference>
<evidence type="ECO:0000256" key="2">
    <source>
        <dbReference type="ARBA" id="ARBA00023239"/>
    </source>
</evidence>
<dbReference type="PROSITE" id="PS00166">
    <property type="entry name" value="ENOYL_COA_HYDRATASE"/>
    <property type="match status" value="1"/>
</dbReference>
<proteinExistence type="inferred from homology"/>
<evidence type="ECO:0000313" key="4">
    <source>
        <dbReference type="EMBL" id="SDJ63026.1"/>
    </source>
</evidence>
<dbReference type="PANTHER" id="PTHR11941">
    <property type="entry name" value="ENOYL-COA HYDRATASE-RELATED"/>
    <property type="match status" value="1"/>
</dbReference>
<sequence>MDDSLDTVVVEFDSETGVGTLTMNRPDALNALSGQLRDDIVAGLQQLEAENDDAEGIALRAVVLEGAGEKAFCAGADIGGFSDESAGGSSAPSHYDFVREFPVPVVAKIDGYCLGGGLETALACDFRLASEGSTFGFPEVNLGILPGAGGVQYVSKLAGPSVAKELAMFGNHISAERAAEEGIINHVYDEDAFDDEVKAFVTELAGQAPLSIQAIKKSADMAVHSGLEEGIAYDGQLFAELLKTEDHAEGAAAFGEDREPEFQGR</sequence>
<dbReference type="Proteomes" id="UP000198882">
    <property type="component" value="Unassembled WGS sequence"/>
</dbReference>
<dbReference type="AlphaFoldDB" id="A0A1G8VA84"/>
<reference evidence="5" key="1">
    <citation type="submission" date="2016-10" db="EMBL/GenBank/DDBJ databases">
        <authorList>
            <person name="Varghese N."/>
            <person name="Submissions S."/>
        </authorList>
    </citation>
    <scope>NUCLEOTIDE SEQUENCE [LARGE SCALE GENOMIC DNA]</scope>
    <source>
        <strain evidence="5">B4,CECT 8067,JCM 17497</strain>
    </source>
</reference>
<dbReference type="RefSeq" id="WP_090303679.1">
    <property type="nucleotide sequence ID" value="NZ_FNFE01000001.1"/>
</dbReference>
<dbReference type="InterPro" id="IPR018376">
    <property type="entry name" value="Enoyl-CoA_hyd/isom_CS"/>
</dbReference>